<feature type="domain" description="Dipeptidylpeptidase IV N-terminal" evidence="3">
    <location>
        <begin position="146"/>
        <end position="442"/>
    </location>
</feature>
<evidence type="ECO:0000313" key="6">
    <source>
        <dbReference type="Proteomes" id="UP000233767"/>
    </source>
</evidence>
<dbReference type="GO" id="GO:0006508">
    <property type="term" value="P:proteolysis"/>
    <property type="evidence" value="ECO:0007669"/>
    <property type="project" value="InterPro"/>
</dbReference>
<dbReference type="EMBL" id="PJND01000008">
    <property type="protein sequence ID" value="PKW20789.1"/>
    <property type="molecule type" value="Genomic_DNA"/>
</dbReference>
<evidence type="ECO:0000259" key="3">
    <source>
        <dbReference type="Pfam" id="PF00930"/>
    </source>
</evidence>
<keyword evidence="6" id="KW-1185">Reference proteome</keyword>
<gene>
    <name evidence="4" type="ORF">B0G92_2066</name>
    <name evidence="5" type="ORF">CLV50_1984</name>
</gene>
<dbReference type="AlphaFoldDB" id="A0A497UIB3"/>
<dbReference type="PANTHER" id="PTHR11731">
    <property type="entry name" value="PROTEASE FAMILY S9B,C DIPEPTIDYL-PEPTIDASE IV-RELATED"/>
    <property type="match status" value="1"/>
</dbReference>
<reference evidence="5 7" key="2">
    <citation type="submission" date="2018-10" db="EMBL/GenBank/DDBJ databases">
        <title>Genomic Encyclopedia of Archaeal and Bacterial Type Strains, Phase II (KMG-II): from individual species to whole genera.</title>
        <authorList>
            <person name="Goeker M."/>
        </authorList>
    </citation>
    <scope>NUCLEOTIDE SEQUENCE [LARGE SCALE GENOMIC DNA]</scope>
    <source>
        <strain evidence="5 7">DSM 21886</strain>
    </source>
</reference>
<dbReference type="InterPro" id="IPR001375">
    <property type="entry name" value="Peptidase_S9_cat"/>
</dbReference>
<dbReference type="GO" id="GO:0008239">
    <property type="term" value="F:dipeptidyl-peptidase activity"/>
    <property type="evidence" value="ECO:0007669"/>
    <property type="project" value="TreeGrafter"/>
</dbReference>
<evidence type="ECO:0000259" key="2">
    <source>
        <dbReference type="Pfam" id="PF00326"/>
    </source>
</evidence>
<dbReference type="Gene3D" id="3.40.50.1820">
    <property type="entry name" value="alpha/beta hydrolase"/>
    <property type="match status" value="1"/>
</dbReference>
<evidence type="ECO:0000256" key="1">
    <source>
        <dbReference type="SAM" id="SignalP"/>
    </source>
</evidence>
<keyword evidence="1" id="KW-0732">Signal</keyword>
<comment type="caution">
    <text evidence="5">The sequence shown here is derived from an EMBL/GenBank/DDBJ whole genome shotgun (WGS) entry which is preliminary data.</text>
</comment>
<protein>
    <submittedName>
        <fullName evidence="5">Dipeptidyl-peptidase-4</fullName>
    </submittedName>
</protein>
<evidence type="ECO:0000313" key="4">
    <source>
        <dbReference type="EMBL" id="PKW20789.1"/>
    </source>
</evidence>
<reference evidence="4 6" key="1">
    <citation type="submission" date="2017-12" db="EMBL/GenBank/DDBJ databases">
        <title>Genomic Encyclopedia of Type Strains, Phase III (KMG-III): the genomes of soil and plant-associated and newly described type strains.</title>
        <authorList>
            <person name="Whitman W."/>
        </authorList>
    </citation>
    <scope>NUCLEOTIDE SEQUENCE [LARGE SCALE GENOMIC DNA]</scope>
    <source>
        <strain evidence="4 6">IP-10</strain>
    </source>
</reference>
<feature type="domain" description="Peptidase S9 prolyl oligopeptidase catalytic" evidence="2">
    <location>
        <begin position="533"/>
        <end position="726"/>
    </location>
</feature>
<dbReference type="InterPro" id="IPR050278">
    <property type="entry name" value="Serine_Prot_S9B/DPPIV"/>
</dbReference>
<dbReference type="RefSeq" id="WP_101472114.1">
    <property type="nucleotide sequence ID" value="NZ_PJND01000008.1"/>
</dbReference>
<dbReference type="InterPro" id="IPR002469">
    <property type="entry name" value="Peptidase_S9B_N"/>
</dbReference>
<dbReference type="Proteomes" id="UP000275027">
    <property type="component" value="Unassembled WGS sequence"/>
</dbReference>
<dbReference type="SUPFAM" id="SSF53474">
    <property type="entry name" value="alpha/beta-Hydrolases"/>
    <property type="match status" value="1"/>
</dbReference>
<dbReference type="Proteomes" id="UP000233767">
    <property type="component" value="Unassembled WGS sequence"/>
</dbReference>
<accession>A0A497UIB3</accession>
<dbReference type="InterPro" id="IPR029058">
    <property type="entry name" value="AB_hydrolase_fold"/>
</dbReference>
<name>A0A497UIB3_9FLAO</name>
<evidence type="ECO:0000313" key="5">
    <source>
        <dbReference type="EMBL" id="RLJ30571.1"/>
    </source>
</evidence>
<proteinExistence type="predicted"/>
<feature type="signal peptide" evidence="1">
    <location>
        <begin position="1"/>
        <end position="19"/>
    </location>
</feature>
<dbReference type="EMBL" id="RCCB01000011">
    <property type="protein sequence ID" value="RLJ30571.1"/>
    <property type="molecule type" value="Genomic_DNA"/>
</dbReference>
<dbReference type="SUPFAM" id="SSF82171">
    <property type="entry name" value="DPP6 N-terminal domain-like"/>
    <property type="match status" value="1"/>
</dbReference>
<organism evidence="5 7">
    <name type="scientific">Flavobacterium lindanitolerans</name>
    <dbReference type="NCBI Taxonomy" id="428988"/>
    <lineage>
        <taxon>Bacteria</taxon>
        <taxon>Pseudomonadati</taxon>
        <taxon>Bacteroidota</taxon>
        <taxon>Flavobacteriia</taxon>
        <taxon>Flavobacteriales</taxon>
        <taxon>Flavobacteriaceae</taxon>
        <taxon>Flavobacterium</taxon>
    </lineage>
</organism>
<sequence>MKKISFLSAFLLAGIVAYAQKNLTIEEATFGQYRNFAVENLVAPKWRKDTKAITYLDNSYSKLVSKSEEGNWTETILLTKADLQTALKNKFSTDEFQLRMFPYSYTWIDKSTLEFEVDGKNSKYLIQFDVDKKEVRNGIAFSSDGRNQIISSDGKYAAWLDNNNIKITTNSGQTTNVTSDENAGIVNGSDYTHRQEFGINRGMWWSPKNDKLAYYRKDETMVADYPLTDFSARIAANKNIKYPMAGMKSEEVTLVVYDVNAKKSVTLQTGEPKEQFLTCITWDPSGKFVYIGVLNREQNHLKLNKYDASTGTLVKTLFEEKASTYVEPLHDLTFLPNSATEFLYRSEKDGFEQLYLYNTDGKLVRKLGYNDVVVTSLLDFDKEGKNVFYIGTSNNGLDRQFFKVDLKSGKTTQLTTTSGMHAGSISSDGTLLLDQFTNVTTPNEVAIVNLKTNKSTNLIKATNPYLGKTNLPKMELVKITAADGKTPLNGRLIYPANFDATKKYPVMVYVYGGPHAQLVQNEWLGGAGLFDFFMAQNEFVVFTVDNRGSDARGRDFEHVIHRNLGQNEMADQMKGIEFLKSKSFVDQDRIGVYGWSFGGFMTTSLLLNHNDVFKVGVAGGPVCDWKYYEVMYGERYMDMPQENPEGYEKASVINKAKQLKGHLLMIHGAQDPVVVQQNSMEFIQACIKEGKQIDYFLYPTHEHNVSGRDRIHLNQKIADYFFLYLKK</sequence>
<dbReference type="GO" id="GO:0008236">
    <property type="term" value="F:serine-type peptidase activity"/>
    <property type="evidence" value="ECO:0007669"/>
    <property type="project" value="InterPro"/>
</dbReference>
<dbReference type="Gene3D" id="2.140.10.30">
    <property type="entry name" value="Dipeptidylpeptidase IV, N-terminal domain"/>
    <property type="match status" value="1"/>
</dbReference>
<dbReference type="Pfam" id="PF00326">
    <property type="entry name" value="Peptidase_S9"/>
    <property type="match status" value="1"/>
</dbReference>
<evidence type="ECO:0000313" key="7">
    <source>
        <dbReference type="Proteomes" id="UP000275027"/>
    </source>
</evidence>
<dbReference type="PANTHER" id="PTHR11731:SF193">
    <property type="entry name" value="DIPEPTIDYL PEPTIDASE 9"/>
    <property type="match status" value="1"/>
</dbReference>
<feature type="chain" id="PRO_5019712173" evidence="1">
    <location>
        <begin position="20"/>
        <end position="727"/>
    </location>
</feature>
<dbReference type="Pfam" id="PF00930">
    <property type="entry name" value="DPPIV_N"/>
    <property type="match status" value="1"/>
</dbReference>